<sequence length="293" mass="32309">MSKILVTGASGLSGSIIIKELSRQNIPVRALVRSKAKAGELSKYANVEVHIGDLLFPETYRDALKGIDKTLLISSALDKMVETQQAFIDTARQVGVPHIIKYSGAESGIGFNAQNFKGTKDHENIEDYLVDSGLAWTLLRPSQFMQMYLPASPTGVNIDKNALILPNGNAKLSPVDIEDVAKVCVQLLTTEGHSRKIYEMTGPDAMDMNEASVIISRATGRHITYRPVALNDYVDNMKGKVPGERLKILTQLAKERSKCIDSHVKLGTHKLFGVRPTNFAEFIYKNLDAFAKY</sequence>
<dbReference type="Gene3D" id="3.40.50.720">
    <property type="entry name" value="NAD(P)-binding Rossmann-like Domain"/>
    <property type="match status" value="1"/>
</dbReference>
<dbReference type="STRING" id="536979.SAMN04488055_3503"/>
<dbReference type="AlphaFoldDB" id="A0A1N6J003"/>
<dbReference type="InterPro" id="IPR051604">
    <property type="entry name" value="Ergot_Alk_Oxidoreductase"/>
</dbReference>
<organism evidence="2 3">
    <name type="scientific">Chitinophaga niabensis</name>
    <dbReference type="NCBI Taxonomy" id="536979"/>
    <lineage>
        <taxon>Bacteria</taxon>
        <taxon>Pseudomonadati</taxon>
        <taxon>Bacteroidota</taxon>
        <taxon>Chitinophagia</taxon>
        <taxon>Chitinophagales</taxon>
        <taxon>Chitinophagaceae</taxon>
        <taxon>Chitinophaga</taxon>
    </lineage>
</organism>
<proteinExistence type="predicted"/>
<evidence type="ECO:0000313" key="3">
    <source>
        <dbReference type="Proteomes" id="UP000185003"/>
    </source>
</evidence>
<keyword evidence="3" id="KW-1185">Reference proteome</keyword>
<gene>
    <name evidence="2" type="ORF">SAMN04488055_3503</name>
</gene>
<dbReference type="Pfam" id="PF05368">
    <property type="entry name" value="NmrA"/>
    <property type="match status" value="1"/>
</dbReference>
<accession>A0A1N6J003</accession>
<name>A0A1N6J003_9BACT</name>
<dbReference type="Proteomes" id="UP000185003">
    <property type="component" value="Unassembled WGS sequence"/>
</dbReference>
<evidence type="ECO:0000259" key="1">
    <source>
        <dbReference type="Pfam" id="PF05368"/>
    </source>
</evidence>
<dbReference type="Gene3D" id="3.90.25.10">
    <property type="entry name" value="UDP-galactose 4-epimerase, domain 1"/>
    <property type="match status" value="1"/>
</dbReference>
<feature type="domain" description="NmrA-like" evidence="1">
    <location>
        <begin position="2"/>
        <end position="283"/>
    </location>
</feature>
<dbReference type="OrthoDB" id="9780595at2"/>
<protein>
    <submittedName>
        <fullName evidence="2">Uncharacterized conserved protein YbjT, contains NAD(P)-binding and DUF2867 domains</fullName>
    </submittedName>
</protein>
<dbReference type="InterPro" id="IPR036291">
    <property type="entry name" value="NAD(P)-bd_dom_sf"/>
</dbReference>
<dbReference type="RefSeq" id="WP_074240738.1">
    <property type="nucleotide sequence ID" value="NZ_FSRA01000002.1"/>
</dbReference>
<dbReference type="EMBL" id="FSRA01000002">
    <property type="protein sequence ID" value="SIO37585.1"/>
    <property type="molecule type" value="Genomic_DNA"/>
</dbReference>
<reference evidence="2 3" key="1">
    <citation type="submission" date="2016-11" db="EMBL/GenBank/DDBJ databases">
        <authorList>
            <person name="Jaros S."/>
            <person name="Januszkiewicz K."/>
            <person name="Wedrychowicz H."/>
        </authorList>
    </citation>
    <scope>NUCLEOTIDE SEQUENCE [LARGE SCALE GENOMIC DNA]</scope>
    <source>
        <strain evidence="2 3">DSM 24787</strain>
    </source>
</reference>
<dbReference type="InterPro" id="IPR008030">
    <property type="entry name" value="NmrA-like"/>
</dbReference>
<dbReference type="PANTHER" id="PTHR43162">
    <property type="match status" value="1"/>
</dbReference>
<dbReference type="SUPFAM" id="SSF51735">
    <property type="entry name" value="NAD(P)-binding Rossmann-fold domains"/>
    <property type="match status" value="1"/>
</dbReference>
<dbReference type="PANTHER" id="PTHR43162:SF1">
    <property type="entry name" value="PRESTALK A DIFFERENTIATION PROTEIN A"/>
    <property type="match status" value="1"/>
</dbReference>
<evidence type="ECO:0000313" key="2">
    <source>
        <dbReference type="EMBL" id="SIO37585.1"/>
    </source>
</evidence>